<protein>
    <submittedName>
        <fullName evidence="2">Uncharacterized protein</fullName>
    </submittedName>
</protein>
<feature type="transmembrane region" description="Helical" evidence="1">
    <location>
        <begin position="410"/>
        <end position="429"/>
    </location>
</feature>
<dbReference type="GeneID" id="4617722"/>
<evidence type="ECO:0000313" key="3">
    <source>
        <dbReference type="Proteomes" id="UP000002595"/>
    </source>
</evidence>
<dbReference type="eggNOG" id="arCOG03265">
    <property type="taxonomic scope" value="Archaea"/>
</dbReference>
<evidence type="ECO:0000256" key="1">
    <source>
        <dbReference type="SAM" id="Phobius"/>
    </source>
</evidence>
<reference evidence="2" key="1">
    <citation type="submission" date="2006-12" db="EMBL/GenBank/DDBJ databases">
        <title>Complete sequence of Pyrobaculum islandicum DSM 4184.</title>
        <authorList>
            <person name="Copeland A."/>
            <person name="Lucas S."/>
            <person name="Lapidus A."/>
            <person name="Barry K."/>
            <person name="Detter J.C."/>
            <person name="Glavina del Rio T."/>
            <person name="Dalin E."/>
            <person name="Tice H."/>
            <person name="Pitluck S."/>
            <person name="Meincke L."/>
            <person name="Brettin T."/>
            <person name="Bruce D."/>
            <person name="Han C."/>
            <person name="Tapia R."/>
            <person name="Gilna P."/>
            <person name="Schmutz J."/>
            <person name="Larimer F."/>
            <person name="Land M."/>
            <person name="Hauser L."/>
            <person name="Kyrpides N."/>
            <person name="Mikhailova N."/>
            <person name="Cozen A.E."/>
            <person name="Fitz-Gibbon S.T."/>
            <person name="House C.H."/>
            <person name="Saltikov C."/>
            <person name="Lowe T."/>
            <person name="Richardson P."/>
        </authorList>
    </citation>
    <scope>NUCLEOTIDE SEQUENCE [LARGE SCALE GENOMIC DNA]</scope>
    <source>
        <strain evidence="2">DSM 4184</strain>
    </source>
</reference>
<dbReference type="KEGG" id="pis:Pisl_1638"/>
<feature type="transmembrane region" description="Helical" evidence="1">
    <location>
        <begin position="12"/>
        <end position="37"/>
    </location>
</feature>
<keyword evidence="1" id="KW-0812">Transmembrane</keyword>
<dbReference type="AlphaFoldDB" id="A1RV08"/>
<keyword evidence="1" id="KW-0472">Membrane</keyword>
<gene>
    <name evidence="2" type="ordered locus">Pisl_1638</name>
</gene>
<keyword evidence="1" id="KW-1133">Transmembrane helix</keyword>
<keyword evidence="3" id="KW-1185">Reference proteome</keyword>
<organism evidence="2 3">
    <name type="scientific">Pyrobaculum islandicum (strain DSM 4184 / JCM 9189 / GEO3)</name>
    <dbReference type="NCBI Taxonomy" id="384616"/>
    <lineage>
        <taxon>Archaea</taxon>
        <taxon>Thermoproteota</taxon>
        <taxon>Thermoprotei</taxon>
        <taxon>Thermoproteales</taxon>
        <taxon>Thermoproteaceae</taxon>
        <taxon>Pyrobaculum</taxon>
    </lineage>
</organism>
<evidence type="ECO:0000313" key="2">
    <source>
        <dbReference type="EMBL" id="ABL88790.1"/>
    </source>
</evidence>
<accession>A1RV08</accession>
<proteinExistence type="predicted"/>
<dbReference type="EMBL" id="CP000504">
    <property type="protein sequence ID" value="ABL88790.1"/>
    <property type="molecule type" value="Genomic_DNA"/>
</dbReference>
<sequence>MHASSILYVANFRVLIFVFTESLFVLLASILALGAIVEIRDSLGFPVVNATVCYLDYCTLTNSSGVAKVPQGLPIEIYIGDLLVWKTYATGYDLVTIRYIHYLDILPINTSGFIVIKMAKLRNGTYADIKIPYAENKLTHPLPVGNINYPVEVYITDIGGVELPNASIVKRTVWDLSIDLESIGLVARCRISAKPPATRILIYQGNRTLTSGIVNVTVFLTKGATYLGVVETQVILPNGTAYKAKFHPGDYCGRIITINATRLVVRAIDSFGVLRTDWTIYIAGRAFKGQAELWVLPHVVYSVAVDAGFTKKNVTLVASHPSETYIIVVENAYILFNYQQAVDRVYIVGNYTLVAQMPRRAELPPGTYKIYTEVGGRNVTYAITLRPGEIAHLTIGLTKPQTQQEKTPTLYMFIGVVFLMVVIALLVVLKETRRRLPQGRGQSHS</sequence>
<dbReference type="Proteomes" id="UP000002595">
    <property type="component" value="Chromosome"/>
</dbReference>
<dbReference type="RefSeq" id="WP_011763365.1">
    <property type="nucleotide sequence ID" value="NC_008701.1"/>
</dbReference>
<name>A1RV08_PYRIL</name>
<dbReference type="HOGENOM" id="CLU_632564_0_0_2"/>